<evidence type="ECO:0000256" key="1">
    <source>
        <dbReference type="SAM" id="MobiDB-lite"/>
    </source>
</evidence>
<dbReference type="Proteomes" id="UP000053477">
    <property type="component" value="Unassembled WGS sequence"/>
</dbReference>
<name>A0A0H2RXS9_9AGAM</name>
<feature type="region of interest" description="Disordered" evidence="1">
    <location>
        <begin position="118"/>
        <end position="142"/>
    </location>
</feature>
<sequence length="142" mass="15243">MPHIRPFCFSSSRPLHASTLRTSLCSLALCEVAAPPAPPIPARPVKDALRLNELRPDEVDWMLRRPVVSSTARRSANSERKIALKMSALATPTTSALGEAKEMDAADCVCFTGKHPIGNAASVDDADDAREDQKSSASMRGT</sequence>
<reference evidence="2 3" key="1">
    <citation type="submission" date="2015-04" db="EMBL/GenBank/DDBJ databases">
        <title>Complete genome sequence of Schizopora paradoxa KUC8140, a cosmopolitan wood degrader in East Asia.</title>
        <authorList>
            <consortium name="DOE Joint Genome Institute"/>
            <person name="Min B."/>
            <person name="Park H."/>
            <person name="Jang Y."/>
            <person name="Kim J.-J."/>
            <person name="Kim K.H."/>
            <person name="Pangilinan J."/>
            <person name="Lipzen A."/>
            <person name="Riley R."/>
            <person name="Grigoriev I.V."/>
            <person name="Spatafora J.W."/>
            <person name="Choi I.-G."/>
        </authorList>
    </citation>
    <scope>NUCLEOTIDE SEQUENCE [LARGE SCALE GENOMIC DNA]</scope>
    <source>
        <strain evidence="2 3">KUC8140</strain>
    </source>
</reference>
<dbReference type="AlphaFoldDB" id="A0A0H2RXS9"/>
<dbReference type="InParanoid" id="A0A0H2RXS9"/>
<proteinExistence type="predicted"/>
<protein>
    <submittedName>
        <fullName evidence="2">Uncharacterized protein</fullName>
    </submittedName>
</protein>
<keyword evidence="3" id="KW-1185">Reference proteome</keyword>
<accession>A0A0H2RXS9</accession>
<evidence type="ECO:0000313" key="2">
    <source>
        <dbReference type="EMBL" id="KLO09576.1"/>
    </source>
</evidence>
<organism evidence="2 3">
    <name type="scientific">Schizopora paradoxa</name>
    <dbReference type="NCBI Taxonomy" id="27342"/>
    <lineage>
        <taxon>Eukaryota</taxon>
        <taxon>Fungi</taxon>
        <taxon>Dikarya</taxon>
        <taxon>Basidiomycota</taxon>
        <taxon>Agaricomycotina</taxon>
        <taxon>Agaricomycetes</taxon>
        <taxon>Hymenochaetales</taxon>
        <taxon>Schizoporaceae</taxon>
        <taxon>Schizopora</taxon>
    </lineage>
</organism>
<dbReference type="EMBL" id="KQ086051">
    <property type="protein sequence ID" value="KLO09576.1"/>
    <property type="molecule type" value="Genomic_DNA"/>
</dbReference>
<evidence type="ECO:0000313" key="3">
    <source>
        <dbReference type="Proteomes" id="UP000053477"/>
    </source>
</evidence>
<gene>
    <name evidence="2" type="ORF">SCHPADRAFT_943508</name>
</gene>